<name>A0A1R1PCK5_ZANCU</name>
<organism evidence="1 3">
    <name type="scientific">Zancudomyces culisetae</name>
    <name type="common">Gut fungus</name>
    <name type="synonym">Smittium culisetae</name>
    <dbReference type="NCBI Taxonomy" id="1213189"/>
    <lineage>
        <taxon>Eukaryota</taxon>
        <taxon>Fungi</taxon>
        <taxon>Fungi incertae sedis</taxon>
        <taxon>Zoopagomycota</taxon>
        <taxon>Kickxellomycotina</taxon>
        <taxon>Harpellomycetes</taxon>
        <taxon>Harpellales</taxon>
        <taxon>Legeriomycetaceae</taxon>
        <taxon>Zancudomyces</taxon>
    </lineage>
</organism>
<accession>A0A1R1PCK5</accession>
<reference evidence="3" key="2">
    <citation type="submission" date="2017-01" db="EMBL/GenBank/DDBJ databases">
        <authorList>
            <person name="Wang Y."/>
            <person name="White M."/>
            <person name="Kvist S."/>
            <person name="Moncalvo J.-M."/>
        </authorList>
    </citation>
    <scope>NUCLEOTIDE SEQUENCE [LARGE SCALE GENOMIC DNA]</scope>
    <source>
        <strain evidence="3">COL-18-3</strain>
    </source>
</reference>
<protein>
    <submittedName>
        <fullName evidence="1">Uncharacterized protein</fullName>
    </submittedName>
</protein>
<dbReference type="EMBL" id="LSSK01000606">
    <property type="protein sequence ID" value="OMH82731.1"/>
    <property type="molecule type" value="Genomic_DNA"/>
</dbReference>
<keyword evidence="3" id="KW-1185">Reference proteome</keyword>
<evidence type="ECO:0000313" key="3">
    <source>
        <dbReference type="Proteomes" id="UP000188320"/>
    </source>
</evidence>
<gene>
    <name evidence="2" type="ORF">AX774_g3778</name>
    <name evidence="1" type="ORF">AX774_g8020</name>
</gene>
<comment type="caution">
    <text evidence="1">The sequence shown here is derived from an EMBL/GenBank/DDBJ whole genome shotgun (WGS) entry which is preliminary data.</text>
</comment>
<dbReference type="AlphaFoldDB" id="A0A1R1PCK5"/>
<dbReference type="Proteomes" id="UP000188320">
    <property type="component" value="Unassembled WGS sequence"/>
</dbReference>
<proteinExistence type="predicted"/>
<evidence type="ECO:0000313" key="2">
    <source>
        <dbReference type="EMBL" id="OMH82731.1"/>
    </source>
</evidence>
<reference evidence="1" key="1">
    <citation type="submission" date="2017-01" db="EMBL/GenBank/DDBJ databases">
        <authorList>
            <person name="Mah S.A."/>
            <person name="Swanson W.J."/>
            <person name="Moy G.W."/>
            <person name="Vacquier V.D."/>
        </authorList>
    </citation>
    <scope>NUCLEOTIDE SEQUENCE [LARGE SCALE GENOMIC DNA]</scope>
    <source>
        <strain evidence="1">COL-18-3</strain>
    </source>
</reference>
<dbReference type="EMBL" id="LSSK01001887">
    <property type="protein sequence ID" value="OMH78582.1"/>
    <property type="molecule type" value="Genomic_DNA"/>
</dbReference>
<sequence>MLLPVLLSEEVPPMPETVPVSVSVSVSASVAVTVSVLSGGDSKSTISRRRSSSPPSTNIAAKLVRSVFAALLTSDLSILYPQILFFCPSS</sequence>
<evidence type="ECO:0000313" key="1">
    <source>
        <dbReference type="EMBL" id="OMH78582.1"/>
    </source>
</evidence>